<dbReference type="Proteomes" id="UP000688137">
    <property type="component" value="Unassembled WGS sequence"/>
</dbReference>
<sequence length="132" mass="15450">MGSSCKSIKNVKESNDFDIPEQEGPIRTVGDEPIPKKPYCCLSNELTEQSDNFGEIEITKHTGMPQNQIFHNSIIYSREIVRSEQFQQNRKHRPKKRLNKVSPNTETHYEKQIYKQLRMNILSPDGIIRKIY</sequence>
<accession>A0A8S1KKG7</accession>
<organism evidence="2 3">
    <name type="scientific">Paramecium primaurelia</name>
    <dbReference type="NCBI Taxonomy" id="5886"/>
    <lineage>
        <taxon>Eukaryota</taxon>
        <taxon>Sar</taxon>
        <taxon>Alveolata</taxon>
        <taxon>Ciliophora</taxon>
        <taxon>Intramacronucleata</taxon>
        <taxon>Oligohymenophorea</taxon>
        <taxon>Peniculida</taxon>
        <taxon>Parameciidae</taxon>
        <taxon>Paramecium</taxon>
    </lineage>
</organism>
<evidence type="ECO:0000313" key="2">
    <source>
        <dbReference type="EMBL" id="CAD8055980.1"/>
    </source>
</evidence>
<protein>
    <submittedName>
        <fullName evidence="2">Uncharacterized protein</fullName>
    </submittedName>
</protein>
<dbReference type="OMA" id="CKSIKNV"/>
<evidence type="ECO:0000256" key="1">
    <source>
        <dbReference type="SAM" id="MobiDB-lite"/>
    </source>
</evidence>
<reference evidence="2" key="1">
    <citation type="submission" date="2021-01" db="EMBL/GenBank/DDBJ databases">
        <authorList>
            <consortium name="Genoscope - CEA"/>
            <person name="William W."/>
        </authorList>
    </citation>
    <scope>NUCLEOTIDE SEQUENCE</scope>
</reference>
<dbReference type="EMBL" id="CAJJDM010000022">
    <property type="protein sequence ID" value="CAD8055980.1"/>
    <property type="molecule type" value="Genomic_DNA"/>
</dbReference>
<proteinExistence type="predicted"/>
<gene>
    <name evidence="2" type="ORF">PPRIM_AZ9-3.1.T0240081</name>
</gene>
<comment type="caution">
    <text evidence="2">The sequence shown here is derived from an EMBL/GenBank/DDBJ whole genome shotgun (WGS) entry which is preliminary data.</text>
</comment>
<feature type="region of interest" description="Disordered" evidence="1">
    <location>
        <begin position="1"/>
        <end position="32"/>
    </location>
</feature>
<keyword evidence="3" id="KW-1185">Reference proteome</keyword>
<dbReference type="AlphaFoldDB" id="A0A8S1KKG7"/>
<name>A0A8S1KKG7_PARPR</name>
<evidence type="ECO:0000313" key="3">
    <source>
        <dbReference type="Proteomes" id="UP000688137"/>
    </source>
</evidence>